<sequence length="105" mass="12107">MCDDLRVSFACNVSFVLLSFRCLEPPLLYIYIYRYVDRILLRESAKKDNTFKASTMAFLGSSLGKLLEYDEPSKLMETNSSFSKLVAEYWSSCRGNSYQNLSNIE</sequence>
<keyword evidence="2" id="KW-1185">Reference proteome</keyword>
<reference evidence="1" key="1">
    <citation type="journal article" date="2023" name="Plant J.">
        <title>Genome sequences and population genomics provide insights into the demographic history, inbreeding, and mutation load of two 'living fossil' tree species of Dipteronia.</title>
        <authorList>
            <person name="Feng Y."/>
            <person name="Comes H.P."/>
            <person name="Chen J."/>
            <person name="Zhu S."/>
            <person name="Lu R."/>
            <person name="Zhang X."/>
            <person name="Li P."/>
            <person name="Qiu J."/>
            <person name="Olsen K.M."/>
            <person name="Qiu Y."/>
        </authorList>
    </citation>
    <scope>NUCLEOTIDE SEQUENCE</scope>
    <source>
        <strain evidence="1">KIB01</strain>
    </source>
</reference>
<dbReference type="Proteomes" id="UP001280121">
    <property type="component" value="Unassembled WGS sequence"/>
</dbReference>
<proteinExistence type="predicted"/>
<evidence type="ECO:0000313" key="2">
    <source>
        <dbReference type="Proteomes" id="UP001280121"/>
    </source>
</evidence>
<organism evidence="1 2">
    <name type="scientific">Dipteronia dyeriana</name>
    <dbReference type="NCBI Taxonomy" id="168575"/>
    <lineage>
        <taxon>Eukaryota</taxon>
        <taxon>Viridiplantae</taxon>
        <taxon>Streptophyta</taxon>
        <taxon>Embryophyta</taxon>
        <taxon>Tracheophyta</taxon>
        <taxon>Spermatophyta</taxon>
        <taxon>Magnoliopsida</taxon>
        <taxon>eudicotyledons</taxon>
        <taxon>Gunneridae</taxon>
        <taxon>Pentapetalae</taxon>
        <taxon>rosids</taxon>
        <taxon>malvids</taxon>
        <taxon>Sapindales</taxon>
        <taxon>Sapindaceae</taxon>
        <taxon>Hippocastanoideae</taxon>
        <taxon>Acereae</taxon>
        <taxon>Dipteronia</taxon>
    </lineage>
</organism>
<name>A0AAD9X732_9ROSI</name>
<evidence type="ECO:0000313" key="1">
    <source>
        <dbReference type="EMBL" id="KAK2654005.1"/>
    </source>
</evidence>
<dbReference type="AlphaFoldDB" id="A0AAD9X732"/>
<protein>
    <submittedName>
        <fullName evidence="1">Uncharacterized protein</fullName>
    </submittedName>
</protein>
<gene>
    <name evidence="1" type="ORF">Ddye_013861</name>
</gene>
<comment type="caution">
    <text evidence="1">The sequence shown here is derived from an EMBL/GenBank/DDBJ whole genome shotgun (WGS) entry which is preliminary data.</text>
</comment>
<dbReference type="EMBL" id="JANJYI010000004">
    <property type="protein sequence ID" value="KAK2654005.1"/>
    <property type="molecule type" value="Genomic_DNA"/>
</dbReference>
<accession>A0AAD9X732</accession>